<dbReference type="AlphaFoldDB" id="A0A8J2WT84"/>
<protein>
    <submittedName>
        <fullName evidence="1">Uncharacterized protein</fullName>
    </submittedName>
</protein>
<evidence type="ECO:0000313" key="1">
    <source>
        <dbReference type="EMBL" id="CAH0364525.1"/>
    </source>
</evidence>
<reference evidence="1" key="1">
    <citation type="submission" date="2021-11" db="EMBL/GenBank/DDBJ databases">
        <authorList>
            <consortium name="Genoscope - CEA"/>
            <person name="William W."/>
        </authorList>
    </citation>
    <scope>NUCLEOTIDE SEQUENCE</scope>
</reference>
<comment type="caution">
    <text evidence="1">The sequence shown here is derived from an EMBL/GenBank/DDBJ whole genome shotgun (WGS) entry which is preliminary data.</text>
</comment>
<proteinExistence type="predicted"/>
<dbReference type="InterPro" id="IPR006311">
    <property type="entry name" value="TAT_signal"/>
</dbReference>
<dbReference type="EMBL" id="CAKKNE010000001">
    <property type="protein sequence ID" value="CAH0364525.1"/>
    <property type="molecule type" value="Genomic_DNA"/>
</dbReference>
<keyword evidence="2" id="KW-1185">Reference proteome</keyword>
<name>A0A8J2WT84_9STRA</name>
<accession>A0A8J2WT84</accession>
<sequence length="257" mass="27393">MARIRRVYACAVALTSAAALAPRELQRRQALSSGAAAALAVVAAPASPAFAVDASAAIAVERSGFAPTIKVTGRTSRYECGRGVRRGAFINRRVEDHTLRRSRSRRDTILGPRGSKSTVAIAFDYPSTWTAFKNSVDVIDGNTGTVATVVAAPAGDLDSKAFYNCIFSPDGKIQRAGTPIDEFKVLSVRDGVLPGYKEVAFKFTAVSPNSRLIDRRAVATATKVGDTAYIFIVSAAAVKWKDEQDRVTSAARTFTAM</sequence>
<evidence type="ECO:0000313" key="2">
    <source>
        <dbReference type="Proteomes" id="UP000789595"/>
    </source>
</evidence>
<organism evidence="1 2">
    <name type="scientific">Pelagomonas calceolata</name>
    <dbReference type="NCBI Taxonomy" id="35677"/>
    <lineage>
        <taxon>Eukaryota</taxon>
        <taxon>Sar</taxon>
        <taxon>Stramenopiles</taxon>
        <taxon>Ochrophyta</taxon>
        <taxon>Pelagophyceae</taxon>
        <taxon>Pelagomonadales</taxon>
        <taxon>Pelagomonadaceae</taxon>
        <taxon>Pelagomonas</taxon>
    </lineage>
</organism>
<dbReference type="PROSITE" id="PS51318">
    <property type="entry name" value="TAT"/>
    <property type="match status" value="1"/>
</dbReference>
<dbReference type="OrthoDB" id="39834at2759"/>
<dbReference type="Proteomes" id="UP000789595">
    <property type="component" value="Unassembled WGS sequence"/>
</dbReference>
<gene>
    <name evidence="1" type="ORF">PECAL_1P08920</name>
</gene>